<protein>
    <recommendedName>
        <fullName evidence="5">50S ribosomal protein P1</fullName>
    </recommendedName>
</protein>
<comment type="caution">
    <text evidence="4">The sequence shown here is derived from an EMBL/GenBank/DDBJ whole genome shotgun (WGS) entry which is preliminary data.</text>
</comment>
<comment type="similarity">
    <text evidence="1">Belongs to the eukaryotic ribosomal protein P1/P2 family.</text>
</comment>
<gene>
    <name evidence="4" type="ORF">S12H4_14304</name>
</gene>
<accession>X1RK28</accession>
<dbReference type="GO" id="GO:1990904">
    <property type="term" value="C:ribonucleoprotein complex"/>
    <property type="evidence" value="ECO:0007669"/>
    <property type="project" value="UniProtKB-KW"/>
</dbReference>
<evidence type="ECO:0008006" key="5">
    <source>
        <dbReference type="Google" id="ProtNLM"/>
    </source>
</evidence>
<name>X1RK28_9ZZZZ</name>
<dbReference type="GO" id="GO:0005840">
    <property type="term" value="C:ribosome"/>
    <property type="evidence" value="ECO:0007669"/>
    <property type="project" value="UniProtKB-KW"/>
</dbReference>
<dbReference type="Gene3D" id="1.10.10.1410">
    <property type="match status" value="1"/>
</dbReference>
<reference evidence="4" key="1">
    <citation type="journal article" date="2014" name="Front. Microbiol.">
        <title>High frequency of phylogenetically diverse reductive dehalogenase-homologous genes in deep subseafloor sedimentary metagenomes.</title>
        <authorList>
            <person name="Kawai M."/>
            <person name="Futagami T."/>
            <person name="Toyoda A."/>
            <person name="Takaki Y."/>
            <person name="Nishi S."/>
            <person name="Hori S."/>
            <person name="Arai W."/>
            <person name="Tsubouchi T."/>
            <person name="Morono Y."/>
            <person name="Uchiyama I."/>
            <person name="Ito T."/>
            <person name="Fujiyama A."/>
            <person name="Inagaki F."/>
            <person name="Takami H."/>
        </authorList>
    </citation>
    <scope>NUCLEOTIDE SEQUENCE</scope>
    <source>
        <strain evidence="4">Expedition CK06-06</strain>
    </source>
</reference>
<evidence type="ECO:0000256" key="3">
    <source>
        <dbReference type="ARBA" id="ARBA00023274"/>
    </source>
</evidence>
<proteinExistence type="inferred from homology"/>
<dbReference type="FunFam" id="1.10.10.1410:FF:000002">
    <property type="entry name" value="60S acidic ribosomal protein P2"/>
    <property type="match status" value="1"/>
</dbReference>
<sequence>MEYIYAAMLIHKAGGKVEQASMKKVLDAAGVKADDNRIKALIAALEGVDIEEAIKKTAVAPVAAAPAAEAPAER</sequence>
<evidence type="ECO:0000313" key="4">
    <source>
        <dbReference type="EMBL" id="GAI81122.1"/>
    </source>
</evidence>
<dbReference type="EMBL" id="BARW01006817">
    <property type="protein sequence ID" value="GAI81122.1"/>
    <property type="molecule type" value="Genomic_DNA"/>
</dbReference>
<dbReference type="AlphaFoldDB" id="X1RK28"/>
<dbReference type="Pfam" id="PF00428">
    <property type="entry name" value="Ribosomal_60s"/>
    <property type="match status" value="1"/>
</dbReference>
<evidence type="ECO:0000256" key="2">
    <source>
        <dbReference type="ARBA" id="ARBA00022980"/>
    </source>
</evidence>
<evidence type="ECO:0000256" key="1">
    <source>
        <dbReference type="ARBA" id="ARBA00005436"/>
    </source>
</evidence>
<keyword evidence="2" id="KW-0689">Ribosomal protein</keyword>
<keyword evidence="3" id="KW-0687">Ribonucleoprotein</keyword>
<organism evidence="4">
    <name type="scientific">marine sediment metagenome</name>
    <dbReference type="NCBI Taxonomy" id="412755"/>
    <lineage>
        <taxon>unclassified sequences</taxon>
        <taxon>metagenomes</taxon>
        <taxon>ecological metagenomes</taxon>
    </lineage>
</organism>
<dbReference type="InterPro" id="IPR038716">
    <property type="entry name" value="P1/P2_N_sf"/>
</dbReference>